<dbReference type="InterPro" id="IPR017040">
    <property type="entry name" value="UCP035918_rubreryth/DUF125"/>
</dbReference>
<dbReference type="Gene3D" id="1.20.1260.10">
    <property type="match status" value="1"/>
</dbReference>
<dbReference type="STRING" id="339866.GCA_001418255_02630"/>
<evidence type="ECO:0000259" key="2">
    <source>
        <dbReference type="Pfam" id="PF02915"/>
    </source>
</evidence>
<dbReference type="EMBL" id="CYHF01000010">
    <property type="protein sequence ID" value="CUA99721.1"/>
    <property type="molecule type" value="Genomic_DNA"/>
</dbReference>
<dbReference type="AlphaFoldDB" id="A0A0K6I9C5"/>
<dbReference type="SUPFAM" id="SSF47240">
    <property type="entry name" value="Ferritin-like"/>
    <property type="match status" value="1"/>
</dbReference>
<dbReference type="GO" id="GO:0046872">
    <property type="term" value="F:metal ion binding"/>
    <property type="evidence" value="ECO:0007669"/>
    <property type="project" value="InterPro"/>
</dbReference>
<dbReference type="Pfam" id="PF02915">
    <property type="entry name" value="Rubrerythrin"/>
    <property type="match status" value="1"/>
</dbReference>
<keyword evidence="1" id="KW-0812">Transmembrane</keyword>
<feature type="domain" description="Rubrerythrin diiron-binding" evidence="2">
    <location>
        <begin position="54"/>
        <end position="189"/>
    </location>
</feature>
<evidence type="ECO:0000313" key="4">
    <source>
        <dbReference type="Proteomes" id="UP000183649"/>
    </source>
</evidence>
<evidence type="ECO:0000313" key="3">
    <source>
        <dbReference type="EMBL" id="CUA99721.1"/>
    </source>
</evidence>
<accession>A0A0K6I9C5</accession>
<dbReference type="PANTHER" id="PTHR33531">
    <property type="entry name" value="RUBRERYTHRIN SUBFAMILY"/>
    <property type="match status" value="1"/>
</dbReference>
<keyword evidence="1" id="KW-1133">Transmembrane helix</keyword>
<feature type="transmembrane region" description="Helical" evidence="1">
    <location>
        <begin position="244"/>
        <end position="264"/>
    </location>
</feature>
<dbReference type="Proteomes" id="UP000183649">
    <property type="component" value="Unassembled WGS sequence"/>
</dbReference>
<feature type="transmembrane region" description="Helical" evidence="1">
    <location>
        <begin position="285"/>
        <end position="303"/>
    </location>
</feature>
<reference evidence="4" key="1">
    <citation type="submission" date="2015-08" db="EMBL/GenBank/DDBJ databases">
        <authorList>
            <person name="Varghese N."/>
        </authorList>
    </citation>
    <scope>NUCLEOTIDE SEQUENCE [LARGE SCALE GENOMIC DNA]</scope>
    <source>
        <strain evidence="4">DSM 18181</strain>
    </source>
</reference>
<dbReference type="InterPro" id="IPR009078">
    <property type="entry name" value="Ferritin-like_SF"/>
</dbReference>
<protein>
    <submittedName>
        <fullName evidence="3">Rubrerythrin</fullName>
    </submittedName>
</protein>
<keyword evidence="1" id="KW-0472">Membrane</keyword>
<dbReference type="GO" id="GO:0016491">
    <property type="term" value="F:oxidoreductase activity"/>
    <property type="evidence" value="ECO:0007669"/>
    <property type="project" value="InterPro"/>
</dbReference>
<feature type="transmembrane region" description="Helical" evidence="1">
    <location>
        <begin position="339"/>
        <end position="358"/>
    </location>
</feature>
<gene>
    <name evidence="3" type="ORF">Ga0061069_11070</name>
</gene>
<sequence>MHFRAGSEGELDNEDNHAERIRDMAMNLISLFSIPSLSRGSAVLEFSKLSEQQLLALAISLEEDDARIYSQYAQALSADYPDTAALFRGMAAEENTHRHRLLELYRKRFGDRIPLIRRQDVRGFIERKPLWLVQPIDLDKFRAQAEVMEAESRMFYAKAARHATDAGIRQLLGDLAAAEASHEQKAEALGNRFITPQAIHAERETQRRAFVLRFVQPGLAGLMDGSVSTLAPLFAAAFATHDSWATFLVGLAAALGAGISMAFAEAMSDDGSLTGRGSPWLRGGVTGLMTALGGLGHTLPYLLPNFHLATLLAFAVVAVELVLIAWVRKRFMDTPFGLAVLQVVVGGLLVFATGILIGSA</sequence>
<dbReference type="NCBIfam" id="NF045676">
    <property type="entry name" value="FeExpMbfA"/>
    <property type="match status" value="1"/>
</dbReference>
<dbReference type="PIRSF" id="PIRSF035918">
    <property type="entry name" value="UCP035918_rubreryth_DUF125"/>
    <property type="match status" value="1"/>
</dbReference>
<proteinExistence type="predicted"/>
<evidence type="ECO:0000256" key="1">
    <source>
        <dbReference type="SAM" id="Phobius"/>
    </source>
</evidence>
<feature type="transmembrane region" description="Helical" evidence="1">
    <location>
        <begin position="309"/>
        <end position="327"/>
    </location>
</feature>
<dbReference type="InterPro" id="IPR012347">
    <property type="entry name" value="Ferritin-like"/>
</dbReference>
<dbReference type="PANTHER" id="PTHR33531:SF10">
    <property type="entry name" value="BLR7895 PROTEIN"/>
    <property type="match status" value="1"/>
</dbReference>
<keyword evidence="4" id="KW-1185">Reference proteome</keyword>
<dbReference type="CDD" id="cd01045">
    <property type="entry name" value="Ferritin_like_AB"/>
    <property type="match status" value="1"/>
</dbReference>
<organism evidence="3 4">
    <name type="scientific">Thiomonas bhubaneswarensis</name>
    <dbReference type="NCBI Taxonomy" id="339866"/>
    <lineage>
        <taxon>Bacteria</taxon>
        <taxon>Pseudomonadati</taxon>
        <taxon>Pseudomonadota</taxon>
        <taxon>Betaproteobacteria</taxon>
        <taxon>Burkholderiales</taxon>
        <taxon>Thiomonas</taxon>
    </lineage>
</organism>
<name>A0A0K6I9C5_9BURK</name>
<dbReference type="InterPro" id="IPR003251">
    <property type="entry name" value="Rr_diiron-bd_dom"/>
</dbReference>